<dbReference type="Proteomes" id="UP000026915">
    <property type="component" value="Chromosome 3"/>
</dbReference>
<dbReference type="Pfam" id="PF07816">
    <property type="entry name" value="DUF1645"/>
    <property type="match status" value="1"/>
</dbReference>
<feature type="region of interest" description="Disordered" evidence="1">
    <location>
        <begin position="1"/>
        <end position="21"/>
    </location>
</feature>
<name>A0A061FV49_THECC</name>
<feature type="compositionally biased region" description="Low complexity" evidence="1">
    <location>
        <begin position="54"/>
        <end position="66"/>
    </location>
</feature>
<feature type="region of interest" description="Disordered" evidence="1">
    <location>
        <begin position="183"/>
        <end position="205"/>
    </location>
</feature>
<evidence type="ECO:0008006" key="4">
    <source>
        <dbReference type="Google" id="ProtNLM"/>
    </source>
</evidence>
<feature type="compositionally biased region" description="Low complexity" evidence="1">
    <location>
        <begin position="1"/>
        <end position="17"/>
    </location>
</feature>
<dbReference type="Gramene" id="Tc03v2_t000900.1">
    <property type="protein sequence ID" value="Tc03v2_p000900.1"/>
    <property type="gene ID" value="Tc03v2_g000900"/>
</dbReference>
<accession>A0A061FV49</accession>
<keyword evidence="3" id="KW-1185">Reference proteome</keyword>
<dbReference type="InParanoid" id="A0A061FV49"/>
<dbReference type="KEGG" id="tcc:18603911"/>
<proteinExistence type="predicted"/>
<feature type="region of interest" description="Disordered" evidence="1">
    <location>
        <begin position="124"/>
        <end position="145"/>
    </location>
</feature>
<dbReference type="EMBL" id="CM001881">
    <property type="protein sequence ID" value="EOY20727.1"/>
    <property type="molecule type" value="Genomic_DNA"/>
</dbReference>
<evidence type="ECO:0000313" key="3">
    <source>
        <dbReference type="Proteomes" id="UP000026915"/>
    </source>
</evidence>
<dbReference type="AlphaFoldDB" id="A0A061FV49"/>
<dbReference type="OMA" id="QEREWSS"/>
<feature type="compositionally biased region" description="Acidic residues" evidence="1">
    <location>
        <begin position="68"/>
        <end position="81"/>
    </location>
</feature>
<reference evidence="2 3" key="1">
    <citation type="journal article" date="2013" name="Genome Biol.">
        <title>The genome sequence of the most widely cultivated cacao type and its use to identify candidate genes regulating pod color.</title>
        <authorList>
            <person name="Motamayor J.C."/>
            <person name="Mockaitis K."/>
            <person name="Schmutz J."/>
            <person name="Haiminen N."/>
            <person name="Iii D.L."/>
            <person name="Cornejo O."/>
            <person name="Findley S.D."/>
            <person name="Zheng P."/>
            <person name="Utro F."/>
            <person name="Royaert S."/>
            <person name="Saski C."/>
            <person name="Jenkins J."/>
            <person name="Podicheti R."/>
            <person name="Zhao M."/>
            <person name="Scheffler B.E."/>
            <person name="Stack J.C."/>
            <person name="Feltus F.A."/>
            <person name="Mustiga G.M."/>
            <person name="Amores F."/>
            <person name="Phillips W."/>
            <person name="Marelli J.P."/>
            <person name="May G.D."/>
            <person name="Shapiro H."/>
            <person name="Ma J."/>
            <person name="Bustamante C.D."/>
            <person name="Schnell R.J."/>
            <person name="Main D."/>
            <person name="Gilbert D."/>
            <person name="Parida L."/>
            <person name="Kuhn D.N."/>
        </authorList>
    </citation>
    <scope>NUCLEOTIDE SEQUENCE [LARGE SCALE GENOMIC DNA]</scope>
    <source>
        <strain evidence="3">cv. Matina 1-6</strain>
    </source>
</reference>
<organism evidence="2 3">
    <name type="scientific">Theobroma cacao</name>
    <name type="common">Cacao</name>
    <name type="synonym">Cocoa</name>
    <dbReference type="NCBI Taxonomy" id="3641"/>
    <lineage>
        <taxon>Eukaryota</taxon>
        <taxon>Viridiplantae</taxon>
        <taxon>Streptophyta</taxon>
        <taxon>Embryophyta</taxon>
        <taxon>Tracheophyta</taxon>
        <taxon>Spermatophyta</taxon>
        <taxon>Magnoliopsida</taxon>
        <taxon>eudicotyledons</taxon>
        <taxon>Gunneridae</taxon>
        <taxon>Pentapetalae</taxon>
        <taxon>rosids</taxon>
        <taxon>malvids</taxon>
        <taxon>Malvales</taxon>
        <taxon>Malvaceae</taxon>
        <taxon>Byttnerioideae</taxon>
        <taxon>Theobroma</taxon>
    </lineage>
</organism>
<dbReference type="eggNOG" id="ENOG502RXG8">
    <property type="taxonomic scope" value="Eukaryota"/>
</dbReference>
<evidence type="ECO:0000256" key="1">
    <source>
        <dbReference type="SAM" id="MobiDB-lite"/>
    </source>
</evidence>
<dbReference type="HOGENOM" id="CLU_059090_0_0_1"/>
<gene>
    <name evidence="2" type="ORF">TCM_012072</name>
</gene>
<dbReference type="FunCoup" id="A0A061FV49">
    <property type="interactions" value="23"/>
</dbReference>
<dbReference type="PANTHER" id="PTHR33095">
    <property type="entry name" value="OS07G0619500 PROTEIN"/>
    <property type="match status" value="1"/>
</dbReference>
<dbReference type="InterPro" id="IPR012442">
    <property type="entry name" value="DUF1645_plant"/>
</dbReference>
<sequence>MQMQASPLLSLSPSSPSFNTYSSGRLAEIAARVVEEFRQESGDSCQDDIYETWPPQQKQNPQLQQQVIEEEDNEEEEEDDDFEFAFVCREPETSPISADEIFHNGQIRPTYPLFNTNLLLSDDQTPDGKTVDSTHPFVSKPGPRRLPLRKLMSEERETTSCSSSEADELEGVTPGSYCVWKPKGGSSGNDQESPGRCKKSNSTGSSKRWKLRDLLYRSNSDGKDTFVFLAPSKREKTSNTNGNKAMEIPGKFQAAEEHCGGTRNLKPGDKRRSFLPYRQDLVGLFSNVHGLSKNLHPF</sequence>
<protein>
    <recommendedName>
        <fullName evidence="4">DUF1645 family protein</fullName>
    </recommendedName>
</protein>
<dbReference type="Gramene" id="EOY20727">
    <property type="protein sequence ID" value="EOY20727"/>
    <property type="gene ID" value="TCM_012072"/>
</dbReference>
<dbReference type="OrthoDB" id="666789at2759"/>
<dbReference type="STRING" id="3641.A0A061FV49"/>
<dbReference type="PANTHER" id="PTHR33095:SF23">
    <property type="entry name" value="DUF1645 FAMILY PROTEIN"/>
    <property type="match status" value="1"/>
</dbReference>
<evidence type="ECO:0000313" key="2">
    <source>
        <dbReference type="EMBL" id="EOY20727.1"/>
    </source>
</evidence>
<feature type="region of interest" description="Disordered" evidence="1">
    <location>
        <begin position="39"/>
        <end position="81"/>
    </location>
</feature>